<dbReference type="NCBIfam" id="TIGR02854">
    <property type="entry name" value="spore_II_GA"/>
    <property type="match status" value="1"/>
</dbReference>
<evidence type="ECO:0000313" key="4">
    <source>
        <dbReference type="Proteomes" id="UP001646157"/>
    </source>
</evidence>
<dbReference type="Pfam" id="PF03419">
    <property type="entry name" value="Peptidase_U4"/>
    <property type="match status" value="1"/>
</dbReference>
<keyword evidence="1" id="KW-1003">Cell membrane</keyword>
<keyword evidence="1" id="KW-0645">Protease</keyword>
<keyword evidence="1 2" id="KW-0472">Membrane</keyword>
<keyword evidence="2" id="KW-0812">Transmembrane</keyword>
<name>A0ABS2NFZ9_9BACI</name>
<evidence type="ECO:0000256" key="1">
    <source>
        <dbReference type="PIRNR" id="PIRNR018571"/>
    </source>
</evidence>
<comment type="function">
    <text evidence="1">Probable aspartic protease that is responsible for the proteolytic cleavage of the RNA polymerase sigma E factor (SigE/spoIIGB) to yield the active peptide in the mother cell during sporulation. Responds to a signal from the forespore that is triggered by the extracellular signal protein SpoIIR.</text>
</comment>
<dbReference type="GO" id="GO:0016787">
    <property type="term" value="F:hydrolase activity"/>
    <property type="evidence" value="ECO:0007669"/>
    <property type="project" value="UniProtKB-KW"/>
</dbReference>
<comment type="caution">
    <text evidence="3">The sequence shown here is derived from an EMBL/GenBank/DDBJ whole genome shotgun (WGS) entry which is preliminary data.</text>
</comment>
<evidence type="ECO:0000313" key="3">
    <source>
        <dbReference type="EMBL" id="MBM7586750.1"/>
    </source>
</evidence>
<proteinExistence type="inferred from homology"/>
<dbReference type="Proteomes" id="UP001646157">
    <property type="component" value="Unassembled WGS sequence"/>
</dbReference>
<dbReference type="RefSeq" id="WP_205173929.1">
    <property type="nucleotide sequence ID" value="NZ_JAFBDZ010000003.1"/>
</dbReference>
<feature type="transmembrane region" description="Helical" evidence="2">
    <location>
        <begin position="34"/>
        <end position="53"/>
    </location>
</feature>
<protein>
    <recommendedName>
        <fullName evidence="1">Sporulation sigma-E factor-processing peptidase</fullName>
        <ecNumber evidence="1">3.4.23.-</ecNumber>
    </recommendedName>
    <alternativeName>
        <fullName evidence="1">Membrane-associated aspartic protease</fullName>
    </alternativeName>
    <alternativeName>
        <fullName evidence="1">Stage II sporulation protein GA</fullName>
    </alternativeName>
</protein>
<feature type="transmembrane region" description="Helical" evidence="2">
    <location>
        <begin position="59"/>
        <end position="78"/>
    </location>
</feature>
<accession>A0ABS2NFZ9</accession>
<reference evidence="3 4" key="1">
    <citation type="submission" date="2021-01" db="EMBL/GenBank/DDBJ databases">
        <title>Genomic Encyclopedia of Type Strains, Phase IV (KMG-IV): sequencing the most valuable type-strain genomes for metagenomic binning, comparative biology and taxonomic classification.</title>
        <authorList>
            <person name="Goeker M."/>
        </authorList>
    </citation>
    <scope>NUCLEOTIDE SEQUENCE [LARGE SCALE GENOMIC DNA]</scope>
    <source>
        <strain evidence="3 4">DSM 24834</strain>
    </source>
</reference>
<comment type="similarity">
    <text evidence="1">Belongs to the peptidase U4 family.</text>
</comment>
<keyword evidence="1" id="KW-0064">Aspartyl protease</keyword>
<feature type="transmembrane region" description="Helical" evidence="2">
    <location>
        <begin position="130"/>
        <end position="147"/>
    </location>
</feature>
<evidence type="ECO:0000256" key="2">
    <source>
        <dbReference type="SAM" id="Phobius"/>
    </source>
</evidence>
<organism evidence="3 4">
    <name type="scientific">Rossellomorea pakistanensis</name>
    <dbReference type="NCBI Taxonomy" id="992288"/>
    <lineage>
        <taxon>Bacteria</taxon>
        <taxon>Bacillati</taxon>
        <taxon>Bacillota</taxon>
        <taxon>Bacilli</taxon>
        <taxon>Bacillales</taxon>
        <taxon>Bacillaceae</taxon>
        <taxon>Rossellomorea</taxon>
    </lineage>
</organism>
<keyword evidence="1" id="KW-0749">Sporulation</keyword>
<dbReference type="PIRSF" id="PIRSF018571">
    <property type="entry name" value="SpoIIGA"/>
    <property type="match status" value="1"/>
</dbReference>
<keyword evidence="1 3" id="KW-0378">Hydrolase</keyword>
<dbReference type="EMBL" id="JAFBDZ010000003">
    <property type="protein sequence ID" value="MBM7586750.1"/>
    <property type="molecule type" value="Genomic_DNA"/>
</dbReference>
<feature type="transmembrane region" description="Helical" evidence="2">
    <location>
        <begin position="6"/>
        <end position="27"/>
    </location>
</feature>
<keyword evidence="4" id="KW-1185">Reference proteome</keyword>
<dbReference type="EC" id="3.4.23.-" evidence="1"/>
<comment type="subcellular location">
    <subcellularLocation>
        <location evidence="1">Cell membrane</location>
    </subcellularLocation>
</comment>
<feature type="transmembrane region" description="Helical" evidence="2">
    <location>
        <begin position="90"/>
        <end position="110"/>
    </location>
</feature>
<comment type="subunit">
    <text evidence="1">Self-associates. Interacts with SigE. Interacts with SpoIIR.</text>
</comment>
<keyword evidence="2" id="KW-1133">Transmembrane helix</keyword>
<sequence>MTLYLDVIWLLNLLVDSFLLWMTGLLLKRHLTMWRIFAGGFIGSLIIIIQFLPMQLINIGPLVKLSFSIVMIAVAFGYKRFKFFIQNLLMFYFITFLTGGFLIGLHYFVKFDSNLQSDMFLASIKGFGDPISWVFVMFALPAAWYFSKRRVDAIETVKIHYEQLVDVKIEINDIHLNLKGLVDSGNSLYDPMTKSPVMIISVSEFSEIIPQEVMNLADSIDELISGNCDLPTEWSDRMRFIPANSVGKKNQLLVAFKPHTIVIENDSGKWECKKGLISFERQQLSSDGQFNCIVHPKMMADQPYQSVS</sequence>
<gene>
    <name evidence="3" type="ORF">JOC86_003302</name>
</gene>
<dbReference type="InterPro" id="IPR005081">
    <property type="entry name" value="SpoIIGA"/>
</dbReference>